<dbReference type="Proteomes" id="UP000708208">
    <property type="component" value="Unassembled WGS sequence"/>
</dbReference>
<dbReference type="AlphaFoldDB" id="A0A8J2KHR6"/>
<name>A0A8J2KHR6_9HEXA</name>
<dbReference type="EMBL" id="CAJVCH010330422">
    <property type="protein sequence ID" value="CAG7787035.1"/>
    <property type="molecule type" value="Genomic_DNA"/>
</dbReference>
<keyword evidence="2" id="KW-1185">Reference proteome</keyword>
<reference evidence="1" key="1">
    <citation type="submission" date="2021-06" db="EMBL/GenBank/DDBJ databases">
        <authorList>
            <person name="Hodson N. C."/>
            <person name="Mongue J. A."/>
            <person name="Jaron S. K."/>
        </authorList>
    </citation>
    <scope>NUCLEOTIDE SEQUENCE</scope>
</reference>
<comment type="caution">
    <text evidence="1">The sequence shown here is derived from an EMBL/GenBank/DDBJ whole genome shotgun (WGS) entry which is preliminary data.</text>
</comment>
<gene>
    <name evidence="1" type="ORF">AFUS01_LOCUS25564</name>
</gene>
<organism evidence="1 2">
    <name type="scientific">Allacma fusca</name>
    <dbReference type="NCBI Taxonomy" id="39272"/>
    <lineage>
        <taxon>Eukaryota</taxon>
        <taxon>Metazoa</taxon>
        <taxon>Ecdysozoa</taxon>
        <taxon>Arthropoda</taxon>
        <taxon>Hexapoda</taxon>
        <taxon>Collembola</taxon>
        <taxon>Symphypleona</taxon>
        <taxon>Sminthuridae</taxon>
        <taxon>Allacma</taxon>
    </lineage>
</organism>
<sequence>MSLGHLGQHTFYLKEARNAYARSVELTGCAPPVQIDPRTHLNGPFVSLRKVQKQHELCRLSTLESRRAKLRKLIECDRQQYQCELLQQVPLTSNRAFPVGRLFLIMLERRKEDDGEKRRRKLRLSCLPSEYDVSKDDWSVPRVTV</sequence>
<evidence type="ECO:0000313" key="2">
    <source>
        <dbReference type="Proteomes" id="UP000708208"/>
    </source>
</evidence>
<accession>A0A8J2KHR6</accession>
<evidence type="ECO:0000313" key="1">
    <source>
        <dbReference type="EMBL" id="CAG7787035.1"/>
    </source>
</evidence>
<protein>
    <submittedName>
        <fullName evidence="1">Uncharacterized protein</fullName>
    </submittedName>
</protein>
<dbReference type="OrthoDB" id="10454141at2759"/>
<proteinExistence type="predicted"/>